<dbReference type="Proteomes" id="UP000019763">
    <property type="component" value="Unassembled WGS sequence"/>
</dbReference>
<dbReference type="GeneID" id="22912310"/>
<name>A0A023B8A0_GRENI</name>
<organism evidence="1 2">
    <name type="scientific">Gregarina niphandrodes</name>
    <name type="common">Septate eugregarine</name>
    <dbReference type="NCBI Taxonomy" id="110365"/>
    <lineage>
        <taxon>Eukaryota</taxon>
        <taxon>Sar</taxon>
        <taxon>Alveolata</taxon>
        <taxon>Apicomplexa</taxon>
        <taxon>Conoidasida</taxon>
        <taxon>Gregarinasina</taxon>
        <taxon>Eugregarinorida</taxon>
        <taxon>Gregarinidae</taxon>
        <taxon>Gregarina</taxon>
    </lineage>
</organism>
<keyword evidence="2" id="KW-1185">Reference proteome</keyword>
<evidence type="ECO:0000313" key="1">
    <source>
        <dbReference type="EMBL" id="EZG68224.1"/>
    </source>
</evidence>
<protein>
    <submittedName>
        <fullName evidence="1">Uncharacterized protein</fullName>
    </submittedName>
</protein>
<dbReference type="AlphaFoldDB" id="A0A023B8A0"/>
<gene>
    <name evidence="1" type="ORF">GNI_063160</name>
</gene>
<comment type="caution">
    <text evidence="1">The sequence shown here is derived from an EMBL/GenBank/DDBJ whole genome shotgun (WGS) entry which is preliminary data.</text>
</comment>
<dbReference type="VEuPathDB" id="CryptoDB:GNI_063160"/>
<dbReference type="RefSeq" id="XP_011130026.1">
    <property type="nucleotide sequence ID" value="XM_011131724.1"/>
</dbReference>
<dbReference type="EMBL" id="AFNH02000478">
    <property type="protein sequence ID" value="EZG68224.1"/>
    <property type="molecule type" value="Genomic_DNA"/>
</dbReference>
<evidence type="ECO:0000313" key="2">
    <source>
        <dbReference type="Proteomes" id="UP000019763"/>
    </source>
</evidence>
<reference evidence="1" key="1">
    <citation type="submission" date="2013-12" db="EMBL/GenBank/DDBJ databases">
        <authorList>
            <person name="Omoto C.K."/>
            <person name="Sibley D."/>
            <person name="Venepally P."/>
            <person name="Hadjithomas M."/>
            <person name="Karamycheva S."/>
            <person name="Brunk B."/>
            <person name="Roos D."/>
            <person name="Caler E."/>
            <person name="Lorenzi H."/>
        </authorList>
    </citation>
    <scope>NUCLEOTIDE SEQUENCE</scope>
</reference>
<proteinExistence type="predicted"/>
<accession>A0A023B8A0</accession>
<sequence length="385" mass="41464">MDSLHNGGDVEEVEQYVQAALPLFECAPQALAEVAPQLLQDMSVIRKSVGDCRTLGNFDRQECDIYEGFLIFCTILIGLAPAQQQLDLTEVESLLTTGYFSPPVVLQACHLLALKQASPSAQLLKHCALRLTQRLGKLQQFLVAYLATLTRDIPPIGQPAGGGKSGTDMGVSQLTASGDAVSKTMPEEAVAGAGEEAEHRLAAVAQGLNLRQDTAALIQSCRAGRLSILELLKALSVEPPSDGINGILTEVAALNAYSRVILNLKPDLPVQALGETEIELLEQHSSLCESVMNAVRDAPDRELSDLLLVVIAESLIAMAVASQQPVAKLGKAILNCFRHLPHDQVLVGRNLVNGLCPLYPYNTDIGCKIFELADVFKEPLTQWKQ</sequence>